<gene>
    <name evidence="14" type="ORF">EKH80_19960</name>
</gene>
<dbReference type="PROSITE" id="PS51352">
    <property type="entry name" value="THIOREDOXIN_2"/>
    <property type="match status" value="1"/>
</dbReference>
<dbReference type="AlphaFoldDB" id="A0A432M171"/>
<keyword evidence="3" id="KW-0575">Peroxidase</keyword>
<evidence type="ECO:0000256" key="11">
    <source>
        <dbReference type="ARBA" id="ARBA00049091"/>
    </source>
</evidence>
<dbReference type="EMBL" id="RYYV01000021">
    <property type="protein sequence ID" value="RUL70901.1"/>
    <property type="molecule type" value="Genomic_DNA"/>
</dbReference>
<proteinExistence type="inferred from homology"/>
<protein>
    <recommendedName>
        <fullName evidence="2">thioredoxin-dependent peroxiredoxin</fullName>
        <ecNumber evidence="2">1.11.1.24</ecNumber>
    </recommendedName>
    <alternativeName>
        <fullName evidence="8">Thioredoxin peroxidase</fullName>
    </alternativeName>
    <alternativeName>
        <fullName evidence="10">Thioredoxin-dependent peroxiredoxin Bcp</fullName>
    </alternativeName>
</protein>
<feature type="signal peptide" evidence="12">
    <location>
        <begin position="1"/>
        <end position="25"/>
    </location>
</feature>
<evidence type="ECO:0000256" key="4">
    <source>
        <dbReference type="ARBA" id="ARBA00022862"/>
    </source>
</evidence>
<evidence type="ECO:0000256" key="7">
    <source>
        <dbReference type="ARBA" id="ARBA00023284"/>
    </source>
</evidence>
<feature type="chain" id="PRO_5019526309" description="thioredoxin-dependent peroxiredoxin" evidence="12">
    <location>
        <begin position="26"/>
        <end position="203"/>
    </location>
</feature>
<evidence type="ECO:0000256" key="8">
    <source>
        <dbReference type="ARBA" id="ARBA00032824"/>
    </source>
</evidence>
<feature type="domain" description="Thioredoxin" evidence="13">
    <location>
        <begin position="27"/>
        <end position="199"/>
    </location>
</feature>
<evidence type="ECO:0000256" key="5">
    <source>
        <dbReference type="ARBA" id="ARBA00023002"/>
    </source>
</evidence>
<evidence type="ECO:0000256" key="3">
    <source>
        <dbReference type="ARBA" id="ARBA00022559"/>
    </source>
</evidence>
<dbReference type="OrthoDB" id="5572803at2"/>
<dbReference type="SUPFAM" id="SSF52833">
    <property type="entry name" value="Thioredoxin-like"/>
    <property type="match status" value="1"/>
</dbReference>
<evidence type="ECO:0000313" key="14">
    <source>
        <dbReference type="EMBL" id="RUL70901.1"/>
    </source>
</evidence>
<dbReference type="EC" id="1.11.1.24" evidence="2"/>
<organism evidence="14 15">
    <name type="scientific">Dyella choica</name>
    <dbReference type="NCBI Taxonomy" id="1927959"/>
    <lineage>
        <taxon>Bacteria</taxon>
        <taxon>Pseudomonadati</taxon>
        <taxon>Pseudomonadota</taxon>
        <taxon>Gammaproteobacteria</taxon>
        <taxon>Lysobacterales</taxon>
        <taxon>Rhodanobacteraceae</taxon>
        <taxon>Dyella</taxon>
    </lineage>
</organism>
<comment type="caution">
    <text evidence="14">The sequence shown here is derived from an EMBL/GenBank/DDBJ whole genome shotgun (WGS) entry which is preliminary data.</text>
</comment>
<keyword evidence="4" id="KW-0049">Antioxidant</keyword>
<evidence type="ECO:0000256" key="10">
    <source>
        <dbReference type="ARBA" id="ARBA00042639"/>
    </source>
</evidence>
<evidence type="ECO:0000256" key="9">
    <source>
        <dbReference type="ARBA" id="ARBA00038489"/>
    </source>
</evidence>
<dbReference type="Proteomes" id="UP000274358">
    <property type="component" value="Unassembled WGS sequence"/>
</dbReference>
<evidence type="ECO:0000256" key="2">
    <source>
        <dbReference type="ARBA" id="ARBA00013017"/>
    </source>
</evidence>
<evidence type="ECO:0000313" key="15">
    <source>
        <dbReference type="Proteomes" id="UP000274358"/>
    </source>
</evidence>
<evidence type="ECO:0000259" key="13">
    <source>
        <dbReference type="PROSITE" id="PS51352"/>
    </source>
</evidence>
<comment type="similarity">
    <text evidence="9">Belongs to the peroxiredoxin family. BCP/PrxQ subfamily.</text>
</comment>
<dbReference type="PANTHER" id="PTHR42801:SF4">
    <property type="entry name" value="AHPC_TSA FAMILY PROTEIN"/>
    <property type="match status" value="1"/>
</dbReference>
<name>A0A432M171_9GAMM</name>
<comment type="function">
    <text evidence="1">Thiol-specific peroxidase that catalyzes the reduction of hydrogen peroxide and organic hydroperoxides to water and alcohols, respectively. Plays a role in cell protection against oxidative stress by detoxifying peroxides and as sensor of hydrogen peroxide-mediated signaling events.</text>
</comment>
<evidence type="ECO:0000256" key="12">
    <source>
        <dbReference type="SAM" id="SignalP"/>
    </source>
</evidence>
<reference evidence="14 15" key="1">
    <citation type="submission" date="2018-12" db="EMBL/GenBank/DDBJ databases">
        <title>Dyella dinghuensis sp. nov. DHOA06 and Dyella choica sp. nov. 4M-K27, isolated from forest soil.</title>
        <authorList>
            <person name="Qiu L.-H."/>
            <person name="Gao Z.-H."/>
        </authorList>
    </citation>
    <scope>NUCLEOTIDE SEQUENCE [LARGE SCALE GENOMIC DNA]</scope>
    <source>
        <strain evidence="14 15">4M-K27</strain>
    </source>
</reference>
<dbReference type="InterPro" id="IPR050924">
    <property type="entry name" value="Peroxiredoxin_BCP/PrxQ"/>
</dbReference>
<keyword evidence="7" id="KW-0676">Redox-active center</keyword>
<keyword evidence="15" id="KW-1185">Reference proteome</keyword>
<comment type="catalytic activity">
    <reaction evidence="11">
        <text>a hydroperoxide + [thioredoxin]-dithiol = an alcohol + [thioredoxin]-disulfide + H2O</text>
        <dbReference type="Rhea" id="RHEA:62620"/>
        <dbReference type="Rhea" id="RHEA-COMP:10698"/>
        <dbReference type="Rhea" id="RHEA-COMP:10700"/>
        <dbReference type="ChEBI" id="CHEBI:15377"/>
        <dbReference type="ChEBI" id="CHEBI:29950"/>
        <dbReference type="ChEBI" id="CHEBI:30879"/>
        <dbReference type="ChEBI" id="CHEBI:35924"/>
        <dbReference type="ChEBI" id="CHEBI:50058"/>
        <dbReference type="EC" id="1.11.1.24"/>
    </reaction>
</comment>
<dbReference type="InterPro" id="IPR036249">
    <property type="entry name" value="Thioredoxin-like_sf"/>
</dbReference>
<dbReference type="Pfam" id="PF00578">
    <property type="entry name" value="AhpC-TSA"/>
    <property type="match status" value="1"/>
</dbReference>
<dbReference type="GO" id="GO:0008379">
    <property type="term" value="F:thioredoxin peroxidase activity"/>
    <property type="evidence" value="ECO:0007669"/>
    <property type="project" value="TreeGrafter"/>
</dbReference>
<dbReference type="GO" id="GO:0045454">
    <property type="term" value="P:cell redox homeostasis"/>
    <property type="evidence" value="ECO:0007669"/>
    <property type="project" value="TreeGrafter"/>
</dbReference>
<accession>A0A432M171</accession>
<keyword evidence="5" id="KW-0560">Oxidoreductase</keyword>
<evidence type="ECO:0000256" key="6">
    <source>
        <dbReference type="ARBA" id="ARBA00023157"/>
    </source>
</evidence>
<dbReference type="CDD" id="cd03017">
    <property type="entry name" value="PRX_BCP"/>
    <property type="match status" value="1"/>
</dbReference>
<keyword evidence="12" id="KW-0732">Signal</keyword>
<sequence>MKKLLAASIAASAMASLMIAMPVSAALAPGAVAPDFTAQASLAGKDFSFSLKDALKKGPVVVYFYPSAYTGGCDIEAHTFATDKSKFDEAGATIIGVSADSIDRLNSFSSDPKYCAGKFPVASDAGGKIAASYELKTEAAQPGLTDVRGAAINHAFIERTTFVIGRDGKIIATLSSEADHLHPQDHVKKSLAIVQKLEAGKAP</sequence>
<keyword evidence="6" id="KW-1015">Disulfide bond</keyword>
<evidence type="ECO:0000256" key="1">
    <source>
        <dbReference type="ARBA" id="ARBA00003330"/>
    </source>
</evidence>
<dbReference type="GO" id="GO:0034599">
    <property type="term" value="P:cellular response to oxidative stress"/>
    <property type="evidence" value="ECO:0007669"/>
    <property type="project" value="TreeGrafter"/>
</dbReference>
<dbReference type="RefSeq" id="WP_126686557.1">
    <property type="nucleotide sequence ID" value="NZ_RYYV01000021.1"/>
</dbReference>
<dbReference type="GO" id="GO:0005737">
    <property type="term" value="C:cytoplasm"/>
    <property type="evidence" value="ECO:0007669"/>
    <property type="project" value="TreeGrafter"/>
</dbReference>
<dbReference type="Gene3D" id="3.40.30.10">
    <property type="entry name" value="Glutaredoxin"/>
    <property type="match status" value="1"/>
</dbReference>
<dbReference type="PANTHER" id="PTHR42801">
    <property type="entry name" value="THIOREDOXIN-DEPENDENT PEROXIDE REDUCTASE"/>
    <property type="match status" value="1"/>
</dbReference>
<dbReference type="InterPro" id="IPR000866">
    <property type="entry name" value="AhpC/TSA"/>
</dbReference>
<dbReference type="InterPro" id="IPR013766">
    <property type="entry name" value="Thioredoxin_domain"/>
</dbReference>